<dbReference type="PROSITE" id="PS51186">
    <property type="entry name" value="GNAT"/>
    <property type="match status" value="1"/>
</dbReference>
<reference evidence="2 3" key="1">
    <citation type="submission" date="2015-09" db="EMBL/GenBank/DDBJ databases">
        <authorList>
            <consortium name="Pathogen Informatics"/>
        </authorList>
    </citation>
    <scope>NUCLEOTIDE SEQUENCE [LARGE SCALE GENOMIC DNA]</scope>
    <source>
        <strain evidence="2 3">2789STDY5608887</strain>
    </source>
</reference>
<dbReference type="Proteomes" id="UP000095453">
    <property type="component" value="Unassembled WGS sequence"/>
</dbReference>
<dbReference type="InterPro" id="IPR016181">
    <property type="entry name" value="Acyl_CoA_acyltransferase"/>
</dbReference>
<sequence length="143" mass="16278">MMEAVHATEEWQRAGVHYIRIQAMCVGFDIPPKYEFADDTKDSEYILVHENGFPVSTCRVRIDEENAGHIERVATLEEYRGKHYGALGIKAAEQLLKERGVTNIRINSREKALGFYEKLGYTPDFSTRSGKGEFVCIMTSKTL</sequence>
<dbReference type="PANTHER" id="PTHR13355">
    <property type="entry name" value="GLUCOSAMINE 6-PHOSPHATE N-ACETYLTRANSFERASE"/>
    <property type="match status" value="1"/>
</dbReference>
<dbReference type="InterPro" id="IPR000182">
    <property type="entry name" value="GNAT_dom"/>
</dbReference>
<keyword evidence="2" id="KW-0808">Transferase</keyword>
<dbReference type="CDD" id="cd04301">
    <property type="entry name" value="NAT_SF"/>
    <property type="match status" value="1"/>
</dbReference>
<protein>
    <submittedName>
        <fullName evidence="2">Predicted acetyltransferase</fullName>
    </submittedName>
</protein>
<gene>
    <name evidence="2" type="ORF">ERS852444_03321</name>
</gene>
<evidence type="ECO:0000313" key="2">
    <source>
        <dbReference type="EMBL" id="CUN29525.1"/>
    </source>
</evidence>
<dbReference type="RefSeq" id="WP_055171884.1">
    <property type="nucleotide sequence ID" value="NZ_CYXX01000038.1"/>
</dbReference>
<organism evidence="2 3">
    <name type="scientific">Roseburia inulinivorans</name>
    <dbReference type="NCBI Taxonomy" id="360807"/>
    <lineage>
        <taxon>Bacteria</taxon>
        <taxon>Bacillati</taxon>
        <taxon>Bacillota</taxon>
        <taxon>Clostridia</taxon>
        <taxon>Lachnospirales</taxon>
        <taxon>Lachnospiraceae</taxon>
        <taxon>Roseburia</taxon>
    </lineage>
</organism>
<feature type="domain" description="N-acetyltransferase" evidence="1">
    <location>
        <begin position="2"/>
        <end position="143"/>
    </location>
</feature>
<evidence type="ECO:0000313" key="3">
    <source>
        <dbReference type="Proteomes" id="UP000095453"/>
    </source>
</evidence>
<dbReference type="AlphaFoldDB" id="A0A173VTT0"/>
<name>A0A173VTT0_9FIRM</name>
<evidence type="ECO:0000259" key="1">
    <source>
        <dbReference type="PROSITE" id="PS51186"/>
    </source>
</evidence>
<dbReference type="InterPro" id="IPR039143">
    <property type="entry name" value="GNPNAT1-like"/>
</dbReference>
<dbReference type="EMBL" id="CYXX01000038">
    <property type="protein sequence ID" value="CUN29525.1"/>
    <property type="molecule type" value="Genomic_DNA"/>
</dbReference>
<dbReference type="SUPFAM" id="SSF55729">
    <property type="entry name" value="Acyl-CoA N-acyltransferases (Nat)"/>
    <property type="match status" value="1"/>
</dbReference>
<accession>A0A173VTT0</accession>
<dbReference type="Gene3D" id="3.40.630.30">
    <property type="match status" value="1"/>
</dbReference>
<proteinExistence type="predicted"/>
<dbReference type="Pfam" id="PF00583">
    <property type="entry name" value="Acetyltransf_1"/>
    <property type="match status" value="1"/>
</dbReference>
<dbReference type="GO" id="GO:0008080">
    <property type="term" value="F:N-acetyltransferase activity"/>
    <property type="evidence" value="ECO:0007669"/>
    <property type="project" value="TreeGrafter"/>
</dbReference>